<dbReference type="EMBL" id="CP067341">
    <property type="protein sequence ID" value="QQP11541.1"/>
    <property type="molecule type" value="Genomic_DNA"/>
</dbReference>
<protein>
    <recommendedName>
        <fullName evidence="3">Prophage tail endopeptidase domain-containing protein</fullName>
    </recommendedName>
</protein>
<evidence type="ECO:0000313" key="2">
    <source>
        <dbReference type="Proteomes" id="UP000596049"/>
    </source>
</evidence>
<evidence type="ECO:0000313" key="1">
    <source>
        <dbReference type="EMBL" id="QQP11541.1"/>
    </source>
</evidence>
<keyword evidence="2" id="KW-1185">Reference proteome</keyword>
<accession>A0ABX7AP45</accession>
<proteinExistence type="predicted"/>
<gene>
    <name evidence="1" type="ORF">FJQ98_20435</name>
</gene>
<organism evidence="1 2">
    <name type="scientific">Lysinibacillus agricola</name>
    <dbReference type="NCBI Taxonomy" id="2590012"/>
    <lineage>
        <taxon>Bacteria</taxon>
        <taxon>Bacillati</taxon>
        <taxon>Bacillota</taxon>
        <taxon>Bacilli</taxon>
        <taxon>Bacillales</taxon>
        <taxon>Bacillaceae</taxon>
        <taxon>Lysinibacillus</taxon>
    </lineage>
</organism>
<name>A0ABX7AP45_9BACI</name>
<dbReference type="Proteomes" id="UP000596049">
    <property type="component" value="Chromosome"/>
</dbReference>
<dbReference type="RefSeq" id="WP_053596125.1">
    <property type="nucleotide sequence ID" value="NZ_CP067341.1"/>
</dbReference>
<sequence length="768" mass="87979">MSYDIKVLNHSNLSLIGTLENVINAEIYEVINDQYTADIQMAENIFPSFLHYPNLVEMDGDYFIIAGVDKQRDRSKAIKLMLEHVSYVLNNPSEAPFVAEDEEEFYEGSPRSIISQCWGMNGFQIIDLAGGYYYYRPSAKGGRSRINEFARQNGLEVEYNKFVITIHNRRGANNDLMLEVGKNIQSITQKIDLDENFSFEYAHEVDIIDFSKMSGSQQQEIASAELGDTVRMIDTDLAIDATERIVGKRYNPLFKEVPKLDVGQVIRDIVNIMNEDKGYEEKEDPTLNYFLQSWQMGKINCMALDGIELGEEEILPDNISTSIDYYIQGELKGMSLKVKPQYSRYHVYISEWYEDNQYEEYKLEKIADVMSNWTFPKPKMQAISITISEVPLEQLNPEIHKVRDYAVKFNKVYIDPLREFKIGKNNMLGNSSLLIDTEGENLELDDFSVKLNYHLMQEYGGIKLSLRREFSNYKITIVTFSSDGAPFVYDYETIRDQLPNWKLPRDDAEYLVVSVSEVPNSEFDPTVHKNVVYGVAFEKIPFEPLYELRIGEVNCLQLNDVSVPASPSLNAIQAEIFYTALLEHNGLRLTLLRKYRSYYVGIRTYSSKGIRTNRSYEGIKDWTFPRKNVMYIVISILEKPPSEFDSSKHRQAWYAIRFTAQNDEIVDPGLLGPTYYLESETVSVGSEGADFLFTTSYDEVISVTTGIGQVEQTEPIVALWELNKDDAEDKYIGVKIKLKGLKSGNVDISVQAVCQEGTEEEEGEGDYV</sequence>
<evidence type="ECO:0008006" key="3">
    <source>
        <dbReference type="Google" id="ProtNLM"/>
    </source>
</evidence>
<reference evidence="1 2" key="1">
    <citation type="submission" date="2020-01" db="EMBL/GenBank/DDBJ databases">
        <authorList>
            <person name="Liu G."/>
            <person name="Liu B."/>
        </authorList>
    </citation>
    <scope>NUCLEOTIDE SEQUENCE [LARGE SCALE GENOMIC DNA]</scope>
    <source>
        <strain evidence="1 2">FJAT-51161</strain>
    </source>
</reference>